<evidence type="ECO:0000313" key="2">
    <source>
        <dbReference type="EMBL" id="KAI0296098.1"/>
    </source>
</evidence>
<comment type="caution">
    <text evidence="2">The sequence shown here is derived from an EMBL/GenBank/DDBJ whole genome shotgun (WGS) entry which is preliminary data.</text>
</comment>
<feature type="transmembrane region" description="Helical" evidence="1">
    <location>
        <begin position="68"/>
        <end position="87"/>
    </location>
</feature>
<reference evidence="2" key="1">
    <citation type="journal article" date="2022" name="New Phytol.">
        <title>Evolutionary transition to the ectomycorrhizal habit in the genomes of a hyperdiverse lineage of mushroom-forming fungi.</title>
        <authorList>
            <person name="Looney B."/>
            <person name="Miyauchi S."/>
            <person name="Morin E."/>
            <person name="Drula E."/>
            <person name="Courty P.E."/>
            <person name="Kohler A."/>
            <person name="Kuo A."/>
            <person name="LaButti K."/>
            <person name="Pangilinan J."/>
            <person name="Lipzen A."/>
            <person name="Riley R."/>
            <person name="Andreopoulos W."/>
            <person name="He G."/>
            <person name="Johnson J."/>
            <person name="Nolan M."/>
            <person name="Tritt A."/>
            <person name="Barry K.W."/>
            <person name="Grigoriev I.V."/>
            <person name="Nagy L.G."/>
            <person name="Hibbett D."/>
            <person name="Henrissat B."/>
            <person name="Matheny P.B."/>
            <person name="Labbe J."/>
            <person name="Martin F.M."/>
        </authorList>
    </citation>
    <scope>NUCLEOTIDE SEQUENCE</scope>
    <source>
        <strain evidence="2">BPL690</strain>
    </source>
</reference>
<dbReference type="EMBL" id="WTXG01000051">
    <property type="protein sequence ID" value="KAI0296098.1"/>
    <property type="molecule type" value="Genomic_DNA"/>
</dbReference>
<dbReference type="Proteomes" id="UP001203297">
    <property type="component" value="Unassembled WGS sequence"/>
</dbReference>
<evidence type="ECO:0000313" key="3">
    <source>
        <dbReference type="Proteomes" id="UP001203297"/>
    </source>
</evidence>
<gene>
    <name evidence="2" type="ORF">B0F90DRAFT_1820116</name>
</gene>
<protein>
    <submittedName>
        <fullName evidence="2">Uncharacterized protein</fullName>
    </submittedName>
</protein>
<keyword evidence="1" id="KW-0472">Membrane</keyword>
<accession>A0AAD4QL93</accession>
<keyword evidence="1" id="KW-1133">Transmembrane helix</keyword>
<organism evidence="2 3">
    <name type="scientific">Multifurca ochricompacta</name>
    <dbReference type="NCBI Taxonomy" id="376703"/>
    <lineage>
        <taxon>Eukaryota</taxon>
        <taxon>Fungi</taxon>
        <taxon>Dikarya</taxon>
        <taxon>Basidiomycota</taxon>
        <taxon>Agaricomycotina</taxon>
        <taxon>Agaricomycetes</taxon>
        <taxon>Russulales</taxon>
        <taxon>Russulaceae</taxon>
        <taxon>Multifurca</taxon>
    </lineage>
</organism>
<name>A0AAD4QL93_9AGAM</name>
<evidence type="ECO:0000256" key="1">
    <source>
        <dbReference type="SAM" id="Phobius"/>
    </source>
</evidence>
<dbReference type="AlphaFoldDB" id="A0AAD4QL93"/>
<keyword evidence="3" id="KW-1185">Reference proteome</keyword>
<sequence length="193" mass="21813">MRARDEPFDGLVCILGRIFIRNPPLSSFLLKLKRPHMSRPPHSGMLTVLMAFIVVIVTWAGNVALAPIALGVFAASISVVLVTLFVISAQPTILRLLLFFYSATPFSRWAMSRGWQRRLVSWYKSRRAARVCVWIKDDDIYVMLRALLSVQKNVPDARTVIFVHAYHSIDAVPSELHPNARLLDEAFPTITVE</sequence>
<keyword evidence="1" id="KW-0812">Transmembrane</keyword>
<proteinExistence type="predicted"/>
<feature type="transmembrane region" description="Helical" evidence="1">
    <location>
        <begin position="42"/>
        <end position="61"/>
    </location>
</feature>